<name>A0A2D2AU07_9CAUL</name>
<dbReference type="KEGG" id="cmb:CSW64_03230"/>
<gene>
    <name evidence="3" type="ORF">CSW64_03230</name>
</gene>
<keyword evidence="2" id="KW-1133">Transmembrane helix</keyword>
<dbReference type="Proteomes" id="UP000228945">
    <property type="component" value="Chromosome"/>
</dbReference>
<keyword evidence="2" id="KW-0472">Membrane</keyword>
<evidence type="ECO:0000256" key="1">
    <source>
        <dbReference type="SAM" id="MobiDB-lite"/>
    </source>
</evidence>
<keyword evidence="2" id="KW-0812">Transmembrane</keyword>
<sequence length="269" mass="28983">MGETRTESATPPATPAQAAPAGRTAKPRAPRRPRRKRPKARPFLGWGITLALAALALVLMAWADASDKRRIAAVAEQARAPLWWGEADVSWTPLMILVFLIVMVLPDLFGGARWNWRKPLVWPVSRRVVAAASLGAVLVVAGATAWIGRPQGGLGFPESVVWVDGDRMIERRPWSAAALVETSCELLDGSDRTKAPAASYVVTFPDGRWASLLDAQPESYERLERILPIDAALRAAGVPRRAALTHDCLARGGPDLGVTGESLARLLAP</sequence>
<evidence type="ECO:0000313" key="3">
    <source>
        <dbReference type="EMBL" id="ATQ41494.1"/>
    </source>
</evidence>
<organism evidence="3 4">
    <name type="scientific">Caulobacter mirabilis</name>
    <dbReference type="NCBI Taxonomy" id="69666"/>
    <lineage>
        <taxon>Bacteria</taxon>
        <taxon>Pseudomonadati</taxon>
        <taxon>Pseudomonadota</taxon>
        <taxon>Alphaproteobacteria</taxon>
        <taxon>Caulobacterales</taxon>
        <taxon>Caulobacteraceae</taxon>
        <taxon>Caulobacter</taxon>
    </lineage>
</organism>
<protein>
    <submittedName>
        <fullName evidence="3">Uncharacterized protein</fullName>
    </submittedName>
</protein>
<feature type="transmembrane region" description="Helical" evidence="2">
    <location>
        <begin position="91"/>
        <end position="116"/>
    </location>
</feature>
<feature type="compositionally biased region" description="Low complexity" evidence="1">
    <location>
        <begin position="7"/>
        <end position="24"/>
    </location>
</feature>
<feature type="region of interest" description="Disordered" evidence="1">
    <location>
        <begin position="1"/>
        <end position="39"/>
    </location>
</feature>
<evidence type="ECO:0000313" key="4">
    <source>
        <dbReference type="Proteomes" id="UP000228945"/>
    </source>
</evidence>
<dbReference type="EMBL" id="CP024201">
    <property type="protein sequence ID" value="ATQ41494.1"/>
    <property type="molecule type" value="Genomic_DNA"/>
</dbReference>
<dbReference type="AlphaFoldDB" id="A0A2D2AU07"/>
<proteinExistence type="predicted"/>
<dbReference type="OrthoDB" id="7185618at2"/>
<keyword evidence="4" id="KW-1185">Reference proteome</keyword>
<reference evidence="3 4" key="1">
    <citation type="submission" date="2017-10" db="EMBL/GenBank/DDBJ databases">
        <title>Genome sequence of Caulobacter mirabilis FWC38.</title>
        <authorList>
            <person name="Fiebig A."/>
            <person name="Crosson S."/>
        </authorList>
    </citation>
    <scope>NUCLEOTIDE SEQUENCE [LARGE SCALE GENOMIC DNA]</scope>
    <source>
        <strain evidence="3 4">FWC 38</strain>
    </source>
</reference>
<accession>A0A2D2AU07</accession>
<evidence type="ECO:0000256" key="2">
    <source>
        <dbReference type="SAM" id="Phobius"/>
    </source>
</evidence>
<feature type="transmembrane region" description="Helical" evidence="2">
    <location>
        <begin position="128"/>
        <end position="148"/>
    </location>
</feature>
<feature type="transmembrane region" description="Helical" evidence="2">
    <location>
        <begin position="43"/>
        <end position="63"/>
    </location>
</feature>
<dbReference type="RefSeq" id="WP_099620750.1">
    <property type="nucleotide sequence ID" value="NZ_CP024201.1"/>
</dbReference>
<feature type="compositionally biased region" description="Basic residues" evidence="1">
    <location>
        <begin position="25"/>
        <end position="39"/>
    </location>
</feature>